<protein>
    <submittedName>
        <fullName evidence="2">Uncharacterized protein</fullName>
    </submittedName>
</protein>
<feature type="compositionally biased region" description="Basic and acidic residues" evidence="1">
    <location>
        <begin position="49"/>
        <end position="65"/>
    </location>
</feature>
<evidence type="ECO:0000313" key="3">
    <source>
        <dbReference type="Proteomes" id="UP000019335"/>
    </source>
</evidence>
<dbReference type="PROSITE" id="PS50096">
    <property type="entry name" value="IQ"/>
    <property type="match status" value="1"/>
</dbReference>
<dbReference type="AlphaFoldDB" id="W7TIS0"/>
<proteinExistence type="predicted"/>
<gene>
    <name evidence="2" type="ORF">Naga_100514g2</name>
</gene>
<organism evidence="2 3">
    <name type="scientific">Nannochloropsis gaditana</name>
    <dbReference type="NCBI Taxonomy" id="72520"/>
    <lineage>
        <taxon>Eukaryota</taxon>
        <taxon>Sar</taxon>
        <taxon>Stramenopiles</taxon>
        <taxon>Ochrophyta</taxon>
        <taxon>Eustigmatophyceae</taxon>
        <taxon>Eustigmatales</taxon>
        <taxon>Monodopsidaceae</taxon>
        <taxon>Nannochloropsis</taxon>
    </lineage>
</organism>
<feature type="compositionally biased region" description="Low complexity" evidence="1">
    <location>
        <begin position="82"/>
        <end position="96"/>
    </location>
</feature>
<sequence length="96" mass="10595">MQVSFPDDFFLASDPDNRTWQGQQTLVYHLAAQTIQALIRGVLARGVRKEVQHDEPERNKIDSSRRLKLGNSASQGVDAFRSPPGSSTLSSLPSIT</sequence>
<evidence type="ECO:0000313" key="2">
    <source>
        <dbReference type="EMBL" id="EWM20849.1"/>
    </source>
</evidence>
<dbReference type="OrthoDB" id="10514012at2759"/>
<keyword evidence="3" id="KW-1185">Reference proteome</keyword>
<evidence type="ECO:0000256" key="1">
    <source>
        <dbReference type="SAM" id="MobiDB-lite"/>
    </source>
</evidence>
<reference evidence="2 3" key="1">
    <citation type="journal article" date="2014" name="Mol. Plant">
        <title>Chromosome Scale Genome Assembly and Transcriptome Profiling of Nannochloropsis gaditana in Nitrogen Depletion.</title>
        <authorList>
            <person name="Corteggiani Carpinelli E."/>
            <person name="Telatin A."/>
            <person name="Vitulo N."/>
            <person name="Forcato C."/>
            <person name="D'Angelo M."/>
            <person name="Schiavon R."/>
            <person name="Vezzi A."/>
            <person name="Giacometti G.M."/>
            <person name="Morosinotto T."/>
            <person name="Valle G."/>
        </authorList>
    </citation>
    <scope>NUCLEOTIDE SEQUENCE [LARGE SCALE GENOMIC DNA]</scope>
    <source>
        <strain evidence="2 3">B-31</strain>
    </source>
</reference>
<accession>W7TIS0</accession>
<name>W7TIS0_9STRA</name>
<dbReference type="EMBL" id="AZIL01002759">
    <property type="protein sequence ID" value="EWM20849.1"/>
    <property type="molecule type" value="Genomic_DNA"/>
</dbReference>
<dbReference type="Proteomes" id="UP000019335">
    <property type="component" value="Unassembled WGS sequence"/>
</dbReference>
<feature type="region of interest" description="Disordered" evidence="1">
    <location>
        <begin position="49"/>
        <end position="96"/>
    </location>
</feature>
<comment type="caution">
    <text evidence="2">The sequence shown here is derived from an EMBL/GenBank/DDBJ whole genome shotgun (WGS) entry which is preliminary data.</text>
</comment>